<keyword evidence="11" id="KW-1185">Reference proteome</keyword>
<evidence type="ECO:0000256" key="1">
    <source>
        <dbReference type="ARBA" id="ARBA00004651"/>
    </source>
</evidence>
<evidence type="ECO:0000256" key="4">
    <source>
        <dbReference type="ARBA" id="ARBA00022989"/>
    </source>
</evidence>
<dbReference type="RefSeq" id="WP_013278862.1">
    <property type="nucleotide sequence ID" value="NC_014378.1"/>
</dbReference>
<dbReference type="Pfam" id="PF12704">
    <property type="entry name" value="MacB_PCD"/>
    <property type="match status" value="1"/>
</dbReference>
<reference evidence="10 11" key="1">
    <citation type="journal article" date="2010" name="Stand. Genomic Sci.">
        <title>Complete genome sequence of Acetohalobium arabaticum type strain (Z-7288).</title>
        <authorList>
            <person name="Sikorski J."/>
            <person name="Lapidus A."/>
            <person name="Chertkov O."/>
            <person name="Lucas S."/>
            <person name="Copeland A."/>
            <person name="Glavina Del Rio T."/>
            <person name="Nolan M."/>
            <person name="Tice H."/>
            <person name="Cheng J.F."/>
            <person name="Han C."/>
            <person name="Brambilla E."/>
            <person name="Pitluck S."/>
            <person name="Liolios K."/>
            <person name="Ivanova N."/>
            <person name="Mavromatis K."/>
            <person name="Mikhailova N."/>
            <person name="Pati A."/>
            <person name="Bruce D."/>
            <person name="Detter C."/>
            <person name="Tapia R."/>
            <person name="Goodwin L."/>
            <person name="Chen A."/>
            <person name="Palaniappan K."/>
            <person name="Land M."/>
            <person name="Hauser L."/>
            <person name="Chang Y.J."/>
            <person name="Jeffries C.D."/>
            <person name="Rohde M."/>
            <person name="Goker M."/>
            <person name="Spring S."/>
            <person name="Woyke T."/>
            <person name="Bristow J."/>
            <person name="Eisen J.A."/>
            <person name="Markowitz V."/>
            <person name="Hugenholtz P."/>
            <person name="Kyrpides N.C."/>
            <person name="Klenk H.P."/>
        </authorList>
    </citation>
    <scope>NUCLEOTIDE SEQUENCE [LARGE SCALE GENOMIC DNA]</scope>
    <source>
        <strain evidence="11">ATCC 49924 / DSM 5501 / Z-7288</strain>
    </source>
</reference>
<evidence type="ECO:0000256" key="7">
    <source>
        <dbReference type="SAM" id="Phobius"/>
    </source>
</evidence>
<dbReference type="Proteomes" id="UP000001661">
    <property type="component" value="Chromosome"/>
</dbReference>
<dbReference type="PANTHER" id="PTHR30572">
    <property type="entry name" value="MEMBRANE COMPONENT OF TRANSPORTER-RELATED"/>
    <property type="match status" value="1"/>
</dbReference>
<proteinExistence type="inferred from homology"/>
<protein>
    <submittedName>
        <fullName evidence="10">Uncharacterized protein</fullName>
    </submittedName>
</protein>
<feature type="transmembrane region" description="Helical" evidence="7">
    <location>
        <begin position="280"/>
        <end position="305"/>
    </location>
</feature>
<dbReference type="InterPro" id="IPR025857">
    <property type="entry name" value="MacB_PCD"/>
</dbReference>
<keyword evidence="3 7" id="KW-0812">Transmembrane</keyword>
<gene>
    <name evidence="10" type="ordered locus">Acear_1916</name>
</gene>
<evidence type="ECO:0000256" key="2">
    <source>
        <dbReference type="ARBA" id="ARBA00022475"/>
    </source>
</evidence>
<dbReference type="InterPro" id="IPR050250">
    <property type="entry name" value="Macrolide_Exporter_MacB"/>
</dbReference>
<keyword evidence="5 7" id="KW-0472">Membrane</keyword>
<dbReference type="KEGG" id="aar:Acear_1916"/>
<accession>D9QSF4</accession>
<dbReference type="eggNOG" id="COG0577">
    <property type="taxonomic scope" value="Bacteria"/>
</dbReference>
<sequence length="404" mass="43052">MIFEVFTIALKSLQANKLRTFLSMLGIIIGVGAVIAIVSIGTGAQKQVTSNISSLGSNLIEISQGFSRGRGGSVSSQSTDVFTLEMADAIEASCPDVKQVIPSAQSQGLLIKGENNLQASLIGTEAAYQEINDYYPKQGKFIDQVDIETAGNIIILGSELVEELFPAANPLGERVNFNYQNHTFLFTVVGVMEEKSTGGPLGDLNDQAYIPITTYLNKLANTNYVSGFKAQAESSQVASKAVSQIEYFLTQRIGNQDEFRIMSQDQILDTITGVTKSLSLMLGGIAAISLVVGGIGIMNIMLVSVTERTREIGIRKALGAKKRDILAQFMIESLSLSGTGGVLGIGLGYGGGYIISKVGGWPFVISPLSVVIAFSFSLLIGLFFGIYPALKAAKLEPVDALSYE</sequence>
<organism evidence="10 11">
    <name type="scientific">Acetohalobium arabaticum (strain ATCC 49924 / DSM 5501 / Z-7288)</name>
    <dbReference type="NCBI Taxonomy" id="574087"/>
    <lineage>
        <taxon>Bacteria</taxon>
        <taxon>Bacillati</taxon>
        <taxon>Bacillota</taxon>
        <taxon>Clostridia</taxon>
        <taxon>Halanaerobiales</taxon>
        <taxon>Halobacteroidaceae</taxon>
        <taxon>Acetohalobium</taxon>
    </lineage>
</organism>
<feature type="transmembrane region" description="Helical" evidence="7">
    <location>
        <begin position="21"/>
        <end position="44"/>
    </location>
</feature>
<dbReference type="PANTHER" id="PTHR30572:SF4">
    <property type="entry name" value="ABC TRANSPORTER PERMEASE YTRF"/>
    <property type="match status" value="1"/>
</dbReference>
<feature type="domain" description="MacB-like periplasmic core" evidence="9">
    <location>
        <begin position="20"/>
        <end position="246"/>
    </location>
</feature>
<feature type="transmembrane region" description="Helical" evidence="7">
    <location>
        <begin position="325"/>
        <end position="349"/>
    </location>
</feature>
<evidence type="ECO:0000256" key="3">
    <source>
        <dbReference type="ARBA" id="ARBA00022692"/>
    </source>
</evidence>
<comment type="similarity">
    <text evidence="6">Belongs to the ABC-4 integral membrane protein family.</text>
</comment>
<keyword evidence="4 7" id="KW-1133">Transmembrane helix</keyword>
<evidence type="ECO:0000259" key="9">
    <source>
        <dbReference type="Pfam" id="PF12704"/>
    </source>
</evidence>
<dbReference type="AlphaFoldDB" id="D9QSF4"/>
<feature type="transmembrane region" description="Helical" evidence="7">
    <location>
        <begin position="361"/>
        <end position="387"/>
    </location>
</feature>
<feature type="domain" description="ABC3 transporter permease C-terminal" evidence="8">
    <location>
        <begin position="285"/>
        <end position="397"/>
    </location>
</feature>
<dbReference type="EMBL" id="CP002105">
    <property type="protein sequence ID" value="ADL13417.1"/>
    <property type="molecule type" value="Genomic_DNA"/>
</dbReference>
<dbReference type="Pfam" id="PF02687">
    <property type="entry name" value="FtsX"/>
    <property type="match status" value="1"/>
</dbReference>
<evidence type="ECO:0000256" key="5">
    <source>
        <dbReference type="ARBA" id="ARBA00023136"/>
    </source>
</evidence>
<dbReference type="GO" id="GO:0005886">
    <property type="term" value="C:plasma membrane"/>
    <property type="evidence" value="ECO:0007669"/>
    <property type="project" value="UniProtKB-SubCell"/>
</dbReference>
<name>D9QSF4_ACEAZ</name>
<dbReference type="STRING" id="574087.Acear_1916"/>
<comment type="subcellular location">
    <subcellularLocation>
        <location evidence="1">Cell membrane</location>
        <topology evidence="1">Multi-pass membrane protein</topology>
    </subcellularLocation>
</comment>
<keyword evidence="2" id="KW-1003">Cell membrane</keyword>
<dbReference type="InterPro" id="IPR003838">
    <property type="entry name" value="ABC3_permease_C"/>
</dbReference>
<evidence type="ECO:0000313" key="11">
    <source>
        <dbReference type="Proteomes" id="UP000001661"/>
    </source>
</evidence>
<dbReference type="HOGENOM" id="CLU_000604_8_0_9"/>
<dbReference type="GO" id="GO:0022857">
    <property type="term" value="F:transmembrane transporter activity"/>
    <property type="evidence" value="ECO:0007669"/>
    <property type="project" value="TreeGrafter"/>
</dbReference>
<evidence type="ECO:0000256" key="6">
    <source>
        <dbReference type="ARBA" id="ARBA00038076"/>
    </source>
</evidence>
<evidence type="ECO:0000259" key="8">
    <source>
        <dbReference type="Pfam" id="PF02687"/>
    </source>
</evidence>
<evidence type="ECO:0000313" key="10">
    <source>
        <dbReference type="EMBL" id="ADL13417.1"/>
    </source>
</evidence>
<dbReference type="OrthoDB" id="9770036at2"/>